<proteinExistence type="predicted"/>
<dbReference type="GO" id="GO:0071897">
    <property type="term" value="P:DNA biosynthetic process"/>
    <property type="evidence" value="ECO:0007669"/>
    <property type="project" value="UniProtKB-ARBA"/>
</dbReference>
<dbReference type="PANTHER" id="PTHR24559:SF435">
    <property type="entry name" value="RIBONUCLEASE H"/>
    <property type="match status" value="1"/>
</dbReference>
<dbReference type="PANTHER" id="PTHR24559">
    <property type="entry name" value="TRANSPOSON TY3-I GAG-POL POLYPROTEIN"/>
    <property type="match status" value="1"/>
</dbReference>
<protein>
    <submittedName>
        <fullName evidence="2">Retrovirus-related Pol polyprotein</fullName>
    </submittedName>
</protein>
<reference evidence="2" key="1">
    <citation type="submission" date="2013-07" db="EMBL/GenBank/DDBJ databases">
        <title>Midgut Transcriptome Profiling of Anoplphora glabripennis, a Lignocellulose Degrading, Wood-Boring Cerambycid.</title>
        <authorList>
            <person name="Scully E.D."/>
            <person name="Hoover K."/>
            <person name="Carlson J.E."/>
            <person name="Tien M."/>
            <person name="Geib S.M."/>
        </authorList>
    </citation>
    <scope>NUCLEOTIDE SEQUENCE</scope>
</reference>
<dbReference type="Gene3D" id="2.40.70.10">
    <property type="entry name" value="Acid Proteases"/>
    <property type="match status" value="1"/>
</dbReference>
<dbReference type="InterPro" id="IPR043502">
    <property type="entry name" value="DNA/RNA_pol_sf"/>
</dbReference>
<organism evidence="2">
    <name type="scientific">Anoplophora glabripennis</name>
    <name type="common">Asian longhorn beetle</name>
    <name type="synonym">Anoplophora nobilis</name>
    <dbReference type="NCBI Taxonomy" id="217634"/>
    <lineage>
        <taxon>Eukaryota</taxon>
        <taxon>Metazoa</taxon>
        <taxon>Ecdysozoa</taxon>
        <taxon>Arthropoda</taxon>
        <taxon>Hexapoda</taxon>
        <taxon>Insecta</taxon>
        <taxon>Pterygota</taxon>
        <taxon>Neoptera</taxon>
        <taxon>Endopterygota</taxon>
        <taxon>Coleoptera</taxon>
        <taxon>Polyphaga</taxon>
        <taxon>Cucujiformia</taxon>
        <taxon>Chrysomeloidea</taxon>
        <taxon>Cerambycidae</taxon>
        <taxon>Lamiinae</taxon>
        <taxon>Lamiini</taxon>
        <taxon>Anoplophora</taxon>
    </lineage>
</organism>
<name>V5GL18_ANOGL</name>
<dbReference type="InterPro" id="IPR021109">
    <property type="entry name" value="Peptidase_aspartic_dom_sf"/>
</dbReference>
<dbReference type="SUPFAM" id="SSF50630">
    <property type="entry name" value="Acid proteases"/>
    <property type="match status" value="1"/>
</dbReference>
<dbReference type="InterPro" id="IPR000477">
    <property type="entry name" value="RT_dom"/>
</dbReference>
<dbReference type="SUPFAM" id="SSF56672">
    <property type="entry name" value="DNA/RNA polymerases"/>
    <property type="match status" value="1"/>
</dbReference>
<sequence>MPKREPDVIHINNYSTDLPYVIIPELYYAKFLIDTGSNRSFMTPSLAYTVYPNFIQNEEFLVQSSHATSYHNETMMIQIFPTFNSEEYHKFYLFDFSENFDGLIGFDLLRQINANLDLYSQKIITPQVQIPFYIDGQSLTQNYPSNQIYPVTLENPYVIEIPPRTQQVVLLPVYQNQGTGILPYTKFIDTEMPEALVNVNDHFAITTLINANEYPVELTIFEPLDIEPVDVNEVNFIEKMETDIEYNNQIDNLHKSNLKNLRLSHCNQEEYTAIRKLCYEFRDIFHHEDIPLSFTNQIKHSIKLKNESPIFTKFYRYPEIHKPEVNSQINKMLENDVIQHSNSPWNSPIWIVPKKLDASNKKKWRVVIDYRKLNEQTVDDKYPLPNINDILDKLGKCKYFTTLDLANGFHQIEMNKDDIPKTGFSTDTGHYEI</sequence>
<gene>
    <name evidence="2" type="primary">POL2</name>
</gene>
<dbReference type="InterPro" id="IPR053134">
    <property type="entry name" value="RNA-dir_DNA_polymerase"/>
</dbReference>
<dbReference type="AlphaFoldDB" id="V5GL18"/>
<accession>V5GL18</accession>
<dbReference type="EMBL" id="GALX01003677">
    <property type="protein sequence ID" value="JAB64789.1"/>
    <property type="molecule type" value="Transcribed_RNA"/>
</dbReference>
<evidence type="ECO:0000259" key="1">
    <source>
        <dbReference type="Pfam" id="PF00078"/>
    </source>
</evidence>
<dbReference type="Gene3D" id="3.10.10.10">
    <property type="entry name" value="HIV Type 1 Reverse Transcriptase, subunit A, domain 1"/>
    <property type="match status" value="1"/>
</dbReference>
<evidence type="ECO:0000313" key="2">
    <source>
        <dbReference type="EMBL" id="JAB64789.1"/>
    </source>
</evidence>
<dbReference type="Pfam" id="PF00078">
    <property type="entry name" value="RVT_1"/>
    <property type="match status" value="1"/>
</dbReference>
<dbReference type="CDD" id="cd01647">
    <property type="entry name" value="RT_LTR"/>
    <property type="match status" value="1"/>
</dbReference>
<feature type="domain" description="Reverse transcriptase" evidence="1">
    <location>
        <begin position="354"/>
        <end position="427"/>
    </location>
</feature>